<feature type="compositionally biased region" description="Polar residues" evidence="1">
    <location>
        <begin position="1"/>
        <end position="10"/>
    </location>
</feature>
<sequence length="75" mass="8270">MISVDSQALHQTERDLPDSGRRRHSARRRYGAAPAAHGWRPRGCPPAVPANSPATLPDGFRRARRTSPTAGDWQN</sequence>
<feature type="compositionally biased region" description="Polar residues" evidence="1">
    <location>
        <begin position="66"/>
        <end position="75"/>
    </location>
</feature>
<feature type="compositionally biased region" description="Basic and acidic residues" evidence="1">
    <location>
        <begin position="11"/>
        <end position="20"/>
    </location>
</feature>
<evidence type="ECO:0000256" key="1">
    <source>
        <dbReference type="SAM" id="MobiDB-lite"/>
    </source>
</evidence>
<gene>
    <name evidence="2" type="ORF">BG61_10895</name>
</gene>
<reference evidence="2 3" key="1">
    <citation type="submission" date="2014-03" db="EMBL/GenBank/DDBJ databases">
        <title>Draft Genome Sequences of Four Burkholderia Strains.</title>
        <authorList>
            <person name="Liu X.Y."/>
            <person name="Li C.X."/>
            <person name="Xu J.H."/>
        </authorList>
    </citation>
    <scope>NUCLEOTIDE SEQUENCE [LARGE SCALE GENOMIC DNA]</scope>
    <source>
        <strain evidence="2 3">DSM 50014</strain>
    </source>
</reference>
<feature type="compositionally biased region" description="Basic residues" evidence="1">
    <location>
        <begin position="21"/>
        <end position="30"/>
    </location>
</feature>
<name>A0A069PAE2_9BURK</name>
<proteinExistence type="predicted"/>
<evidence type="ECO:0000313" key="2">
    <source>
        <dbReference type="EMBL" id="KDR37615.1"/>
    </source>
</evidence>
<keyword evidence="3" id="KW-1185">Reference proteome</keyword>
<dbReference type="Proteomes" id="UP000027466">
    <property type="component" value="Unassembled WGS sequence"/>
</dbReference>
<comment type="caution">
    <text evidence="2">The sequence shown here is derived from an EMBL/GenBank/DDBJ whole genome shotgun (WGS) entry which is preliminary data.</text>
</comment>
<accession>A0A069PAE2</accession>
<feature type="region of interest" description="Disordered" evidence="1">
    <location>
        <begin position="1"/>
        <end position="75"/>
    </location>
</feature>
<protein>
    <submittedName>
        <fullName evidence="2">Uncharacterized protein</fullName>
    </submittedName>
</protein>
<organism evidence="2 3">
    <name type="scientific">Caballeronia glathei</name>
    <dbReference type="NCBI Taxonomy" id="60547"/>
    <lineage>
        <taxon>Bacteria</taxon>
        <taxon>Pseudomonadati</taxon>
        <taxon>Pseudomonadota</taxon>
        <taxon>Betaproteobacteria</taxon>
        <taxon>Burkholderiales</taxon>
        <taxon>Burkholderiaceae</taxon>
        <taxon>Caballeronia</taxon>
    </lineage>
</organism>
<dbReference type="EMBL" id="JFHC01000186">
    <property type="protein sequence ID" value="KDR37615.1"/>
    <property type="molecule type" value="Genomic_DNA"/>
</dbReference>
<dbReference type="AlphaFoldDB" id="A0A069PAE2"/>
<evidence type="ECO:0000313" key="3">
    <source>
        <dbReference type="Proteomes" id="UP000027466"/>
    </source>
</evidence>